<reference evidence="2" key="1">
    <citation type="journal article" date="2021" name="Proc. Natl. Acad. Sci. U.S.A.">
        <title>A Catalog of Tens of Thousands of Viruses from Human Metagenomes Reveals Hidden Associations with Chronic Diseases.</title>
        <authorList>
            <person name="Tisza M.J."/>
            <person name="Buck C.B."/>
        </authorList>
    </citation>
    <scope>NUCLEOTIDE SEQUENCE</scope>
    <source>
        <strain evidence="2">CtMOb8</strain>
    </source>
</reference>
<feature type="transmembrane region" description="Helical" evidence="1">
    <location>
        <begin position="96"/>
        <end position="125"/>
    </location>
</feature>
<feature type="transmembrane region" description="Helical" evidence="1">
    <location>
        <begin position="132"/>
        <end position="150"/>
    </location>
</feature>
<name>A0A8S5Q0M9_9CAUD</name>
<proteinExistence type="predicted"/>
<keyword evidence="1" id="KW-0812">Transmembrane</keyword>
<evidence type="ECO:0000313" key="2">
    <source>
        <dbReference type="EMBL" id="DAE12221.1"/>
    </source>
</evidence>
<evidence type="ECO:0000256" key="1">
    <source>
        <dbReference type="SAM" id="Phobius"/>
    </source>
</evidence>
<accession>A0A8S5Q0M9</accession>
<keyword evidence="1" id="KW-1133">Transmembrane helix</keyword>
<feature type="transmembrane region" description="Helical" evidence="1">
    <location>
        <begin position="65"/>
        <end position="84"/>
    </location>
</feature>
<protein>
    <submittedName>
        <fullName evidence="2">Uncharacterized protein</fullName>
    </submittedName>
</protein>
<dbReference type="EMBL" id="BK015544">
    <property type="protein sequence ID" value="DAE12221.1"/>
    <property type="molecule type" value="Genomic_DNA"/>
</dbReference>
<sequence>MMTLAIIILLALALYVFSCCVAKRVPTMLSEVYYLADKDWLFPALMATLGASFLPPMLSKGGLECMAFLTCVGIIFVGAAPAYLDEGERTIHKCGAITAAIASVAWACSINALPTVLFAVLAGVLCIWKRPYWLFIVECCAILNIVTTLFI</sequence>
<keyword evidence="1" id="KW-0472">Membrane</keyword>
<feature type="transmembrane region" description="Helical" evidence="1">
    <location>
        <begin position="40"/>
        <end position="58"/>
    </location>
</feature>
<organism evidence="2">
    <name type="scientific">Siphoviridae sp. ctMOb8</name>
    <dbReference type="NCBI Taxonomy" id="2825460"/>
    <lineage>
        <taxon>Viruses</taxon>
        <taxon>Duplodnaviria</taxon>
        <taxon>Heunggongvirae</taxon>
        <taxon>Uroviricota</taxon>
        <taxon>Caudoviricetes</taxon>
    </lineage>
</organism>